<dbReference type="InterPro" id="IPR011513">
    <property type="entry name" value="Nse1"/>
</dbReference>
<dbReference type="PROSITE" id="PS50089">
    <property type="entry name" value="ZF_RING_2"/>
    <property type="match status" value="1"/>
</dbReference>
<reference evidence="19" key="1">
    <citation type="journal article" date="2021" name="Nat. Commun.">
        <title>Genetic determinants of endophytism in the Arabidopsis root mycobiome.</title>
        <authorList>
            <person name="Mesny F."/>
            <person name="Miyauchi S."/>
            <person name="Thiergart T."/>
            <person name="Pickel B."/>
            <person name="Atanasova L."/>
            <person name="Karlsson M."/>
            <person name="Huettel B."/>
            <person name="Barry K.W."/>
            <person name="Haridas S."/>
            <person name="Chen C."/>
            <person name="Bauer D."/>
            <person name="Andreopoulos W."/>
            <person name="Pangilinan J."/>
            <person name="LaButti K."/>
            <person name="Riley R."/>
            <person name="Lipzen A."/>
            <person name="Clum A."/>
            <person name="Drula E."/>
            <person name="Henrissat B."/>
            <person name="Kohler A."/>
            <person name="Grigoriev I.V."/>
            <person name="Martin F.M."/>
            <person name="Hacquard S."/>
        </authorList>
    </citation>
    <scope>NUCLEOTIDE SEQUENCE</scope>
    <source>
        <strain evidence="19">MPI-CAGE-CH-0243</strain>
    </source>
</reference>
<dbReference type="OrthoDB" id="185455at2759"/>
<evidence type="ECO:0000256" key="4">
    <source>
        <dbReference type="ARBA" id="ARBA00012483"/>
    </source>
</evidence>
<evidence type="ECO:0000313" key="19">
    <source>
        <dbReference type="EMBL" id="KAH7139240.1"/>
    </source>
</evidence>
<dbReference type="Gene3D" id="3.90.1150.220">
    <property type="match status" value="1"/>
</dbReference>
<dbReference type="GO" id="GO:0005634">
    <property type="term" value="C:nucleus"/>
    <property type="evidence" value="ECO:0007669"/>
    <property type="project" value="UniProtKB-SubCell"/>
</dbReference>
<evidence type="ECO:0000256" key="13">
    <source>
        <dbReference type="ARBA" id="ARBA00023204"/>
    </source>
</evidence>
<dbReference type="EMBL" id="JAGMWT010000001">
    <property type="protein sequence ID" value="KAH7139240.1"/>
    <property type="molecule type" value="Genomic_DNA"/>
</dbReference>
<dbReference type="Gene3D" id="3.30.40.10">
    <property type="entry name" value="Zinc/RING finger domain, C3HC4 (zinc finger)"/>
    <property type="match status" value="1"/>
</dbReference>
<evidence type="ECO:0000256" key="14">
    <source>
        <dbReference type="ARBA" id="ARBA00023242"/>
    </source>
</evidence>
<dbReference type="PANTHER" id="PTHR20973">
    <property type="entry name" value="NON-SMC ELEMENT 1-RELATED"/>
    <property type="match status" value="1"/>
</dbReference>
<dbReference type="Proteomes" id="UP000700596">
    <property type="component" value="Unassembled WGS sequence"/>
</dbReference>
<gene>
    <name evidence="19" type="ORF">B0J11DRAFT_516390</name>
</gene>
<dbReference type="GO" id="GO:0008270">
    <property type="term" value="F:zinc ion binding"/>
    <property type="evidence" value="ECO:0007669"/>
    <property type="project" value="UniProtKB-KW"/>
</dbReference>
<evidence type="ECO:0000256" key="16">
    <source>
        <dbReference type="RuleBase" id="RU368018"/>
    </source>
</evidence>
<proteinExistence type="inferred from homology"/>
<feature type="compositionally biased region" description="Polar residues" evidence="17">
    <location>
        <begin position="156"/>
        <end position="165"/>
    </location>
</feature>
<dbReference type="InterPro" id="IPR013083">
    <property type="entry name" value="Znf_RING/FYVE/PHD"/>
</dbReference>
<name>A0A9P9EK02_9PLEO</name>
<comment type="subcellular location">
    <subcellularLocation>
        <location evidence="2 16">Nucleus</location>
    </subcellularLocation>
</comment>
<dbReference type="InterPro" id="IPR036388">
    <property type="entry name" value="WH-like_DNA-bd_sf"/>
</dbReference>
<keyword evidence="6 16" id="KW-0808">Transferase</keyword>
<dbReference type="Gene3D" id="1.10.10.10">
    <property type="entry name" value="Winged helix-like DNA-binding domain superfamily/Winged helix DNA-binding domain"/>
    <property type="match status" value="1"/>
</dbReference>
<dbReference type="GO" id="GO:0061630">
    <property type="term" value="F:ubiquitin protein ligase activity"/>
    <property type="evidence" value="ECO:0007669"/>
    <property type="project" value="UniProtKB-EC"/>
</dbReference>
<feature type="region of interest" description="Disordered" evidence="17">
    <location>
        <begin position="152"/>
        <end position="175"/>
    </location>
</feature>
<evidence type="ECO:0000256" key="12">
    <source>
        <dbReference type="ARBA" id="ARBA00023172"/>
    </source>
</evidence>
<evidence type="ECO:0000256" key="5">
    <source>
        <dbReference type="ARBA" id="ARBA00019422"/>
    </source>
</evidence>
<organism evidence="19 20">
    <name type="scientific">Dendryphion nanum</name>
    <dbReference type="NCBI Taxonomy" id="256645"/>
    <lineage>
        <taxon>Eukaryota</taxon>
        <taxon>Fungi</taxon>
        <taxon>Dikarya</taxon>
        <taxon>Ascomycota</taxon>
        <taxon>Pezizomycotina</taxon>
        <taxon>Dothideomycetes</taxon>
        <taxon>Pleosporomycetidae</taxon>
        <taxon>Pleosporales</taxon>
        <taxon>Torulaceae</taxon>
        <taxon>Dendryphion</taxon>
    </lineage>
</organism>
<evidence type="ECO:0000256" key="15">
    <source>
        <dbReference type="PROSITE-ProRule" id="PRU00175"/>
    </source>
</evidence>
<comment type="subunit">
    <text evidence="16">Component of the Smc5-Smc6 complex.</text>
</comment>
<feature type="compositionally biased region" description="Acidic residues" evidence="17">
    <location>
        <begin position="324"/>
        <end position="337"/>
    </location>
</feature>
<evidence type="ECO:0000259" key="18">
    <source>
        <dbReference type="PROSITE" id="PS50089"/>
    </source>
</evidence>
<evidence type="ECO:0000256" key="11">
    <source>
        <dbReference type="ARBA" id="ARBA00022833"/>
    </source>
</evidence>
<comment type="similarity">
    <text evidence="3 16">Belongs to the NSE1 family.</text>
</comment>
<evidence type="ECO:0000256" key="8">
    <source>
        <dbReference type="ARBA" id="ARBA00022763"/>
    </source>
</evidence>
<keyword evidence="20" id="KW-1185">Reference proteome</keyword>
<keyword evidence="10 16" id="KW-0833">Ubl conjugation pathway</keyword>
<dbReference type="AlphaFoldDB" id="A0A9P9EK02"/>
<dbReference type="InterPro" id="IPR014857">
    <property type="entry name" value="Nse1_RING_C4HC3-type"/>
</dbReference>
<dbReference type="SUPFAM" id="SSF57850">
    <property type="entry name" value="RING/U-box"/>
    <property type="match status" value="1"/>
</dbReference>
<dbReference type="Pfam" id="PF08746">
    <property type="entry name" value="zf-RING-like"/>
    <property type="match status" value="1"/>
</dbReference>
<dbReference type="Pfam" id="PF07574">
    <property type="entry name" value="SMC_Nse1"/>
    <property type="match status" value="1"/>
</dbReference>
<evidence type="ECO:0000256" key="1">
    <source>
        <dbReference type="ARBA" id="ARBA00000900"/>
    </source>
</evidence>
<keyword evidence="14 16" id="KW-0539">Nucleus</keyword>
<protein>
    <recommendedName>
        <fullName evidence="5 16">Non-structural maintenance of chromosomes element 1 homolog</fullName>
        <ecNumber evidence="4 16">2.3.2.27</ecNumber>
    </recommendedName>
</protein>
<comment type="function">
    <text evidence="16">Acts in a DNA repair pathway for removal of UV-induced DNA damage that is distinct from classical nucleotide excision repair and in repair of ionizing radiation damage. Functions in homologous recombination repair of DNA double strand breaks and in recovery of stalled replication forks.</text>
</comment>
<dbReference type="GO" id="GO:0030915">
    <property type="term" value="C:Smc5-Smc6 complex"/>
    <property type="evidence" value="ECO:0007669"/>
    <property type="project" value="UniProtKB-UniRule"/>
</dbReference>
<evidence type="ECO:0000256" key="2">
    <source>
        <dbReference type="ARBA" id="ARBA00004123"/>
    </source>
</evidence>
<evidence type="ECO:0000256" key="7">
    <source>
        <dbReference type="ARBA" id="ARBA00022723"/>
    </source>
</evidence>
<keyword evidence="7 16" id="KW-0479">Metal-binding</keyword>
<evidence type="ECO:0000256" key="17">
    <source>
        <dbReference type="SAM" id="MobiDB-lite"/>
    </source>
</evidence>
<dbReference type="GO" id="GO:0000724">
    <property type="term" value="P:double-strand break repair via homologous recombination"/>
    <property type="evidence" value="ECO:0007669"/>
    <property type="project" value="TreeGrafter"/>
</dbReference>
<keyword evidence="8 16" id="KW-0227">DNA damage</keyword>
<feature type="region of interest" description="Disordered" evidence="17">
    <location>
        <begin position="306"/>
        <end position="337"/>
    </location>
</feature>
<sequence length="337" mass="37720">MSREEIRAETPDDAGGYNNAHRAFLQAFLSKSIMSLPEIKPVLAAVLTAQDPNRPVLEGDITVPDVTSFIQTVNARITSLDYEIRSTRSQTSKSTIYALINSTSDPLTHLATTFNIEEIGFIKRVLDHMFETNNTRNREIIALKDLDANRIAKPARSNNRQSQINGDAEEGTQAEASLKGVTLTEGERVLQILVSQNFLEKSRAGYYTLAPRALMELRFYLKETYNEPADPEDPDSEAVIRIRDCEACREIVTVGLRCRNKECGIRFHDQCANQWFRSQRASEDKCPGCKREWGSDCFVGERAATMAGRPGGSRASGGRIAVFEDGEEDEEDEDEEE</sequence>
<evidence type="ECO:0000256" key="6">
    <source>
        <dbReference type="ARBA" id="ARBA00022679"/>
    </source>
</evidence>
<evidence type="ECO:0000313" key="20">
    <source>
        <dbReference type="Proteomes" id="UP000700596"/>
    </source>
</evidence>
<evidence type="ECO:0000256" key="9">
    <source>
        <dbReference type="ARBA" id="ARBA00022771"/>
    </source>
</evidence>
<dbReference type="EC" id="2.3.2.27" evidence="4 16"/>
<feature type="domain" description="RING-type" evidence="18">
    <location>
        <begin position="245"/>
        <end position="290"/>
    </location>
</feature>
<evidence type="ECO:0000256" key="10">
    <source>
        <dbReference type="ARBA" id="ARBA00022786"/>
    </source>
</evidence>
<keyword evidence="11 16" id="KW-0862">Zinc</keyword>
<keyword evidence="9 15" id="KW-0863">Zinc-finger</keyword>
<dbReference type="CDD" id="cd16493">
    <property type="entry name" value="RING-CH-C4HC3_NSE1"/>
    <property type="match status" value="1"/>
</dbReference>
<keyword evidence="12 16" id="KW-0233">DNA recombination</keyword>
<evidence type="ECO:0000256" key="3">
    <source>
        <dbReference type="ARBA" id="ARBA00010258"/>
    </source>
</evidence>
<dbReference type="InterPro" id="IPR001841">
    <property type="entry name" value="Znf_RING"/>
</dbReference>
<comment type="caution">
    <text evidence="19">The sequence shown here is derived from an EMBL/GenBank/DDBJ whole genome shotgun (WGS) entry which is preliminary data.</text>
</comment>
<dbReference type="PANTHER" id="PTHR20973:SF0">
    <property type="entry name" value="NON-STRUCTURAL MAINTENANCE OF CHROMOSOMES ELEMENT 1 HOMOLOG"/>
    <property type="match status" value="1"/>
</dbReference>
<keyword evidence="13 16" id="KW-0234">DNA repair</keyword>
<accession>A0A9P9EK02</accession>
<comment type="catalytic activity">
    <reaction evidence="1 16">
        <text>S-ubiquitinyl-[E2 ubiquitin-conjugating enzyme]-L-cysteine + [acceptor protein]-L-lysine = [E2 ubiquitin-conjugating enzyme]-L-cysteine + N(6)-ubiquitinyl-[acceptor protein]-L-lysine.</text>
        <dbReference type="EC" id="2.3.2.27"/>
    </reaction>
</comment>